<comment type="caution">
    <text evidence="1">The sequence shown here is derived from an EMBL/GenBank/DDBJ whole genome shotgun (WGS) entry which is preliminary data.</text>
</comment>
<dbReference type="Proteomes" id="UP000078397">
    <property type="component" value="Unassembled WGS sequence"/>
</dbReference>
<keyword evidence="2" id="KW-1185">Reference proteome</keyword>
<evidence type="ECO:0000313" key="1">
    <source>
        <dbReference type="EMBL" id="OAQ61929.1"/>
    </source>
</evidence>
<name>A0A179FA06_METCM</name>
<protein>
    <submittedName>
        <fullName evidence="1">Uncharacterized protein</fullName>
    </submittedName>
</protein>
<dbReference type="EMBL" id="LSBJ02000007">
    <property type="protein sequence ID" value="OAQ61929.1"/>
    <property type="molecule type" value="Genomic_DNA"/>
</dbReference>
<dbReference type="GeneID" id="28850225"/>
<dbReference type="AlphaFoldDB" id="A0A179FA06"/>
<reference evidence="1 2" key="1">
    <citation type="journal article" date="2016" name="PLoS Pathog.">
        <title>Biosynthesis of antibiotic leucinostatins in bio-control fungus Purpureocillium lilacinum and their inhibition on phytophthora revealed by genome mining.</title>
        <authorList>
            <person name="Wang G."/>
            <person name="Liu Z."/>
            <person name="Lin R."/>
            <person name="Li E."/>
            <person name="Mao Z."/>
            <person name="Ling J."/>
            <person name="Yang Y."/>
            <person name="Yin W.B."/>
            <person name="Xie B."/>
        </authorList>
    </citation>
    <scope>NUCLEOTIDE SEQUENCE [LARGE SCALE GENOMIC DNA]</scope>
    <source>
        <strain evidence="1">170</strain>
    </source>
</reference>
<dbReference type="KEGG" id="pchm:VFPPC_07361"/>
<sequence>MLSPLFQGWATEVHSHVCVFRRSFFSILLMMCVDSQLSFCVSVTKGVFWLTSLVCMFVCSARTVYNCAVVTSLVGTFACLVEIQCRGCDCGTSVMHSCVGELSYETLTHISVCSDGGVTVFRCNGGIV</sequence>
<organism evidence="1 2">
    <name type="scientific">Pochonia chlamydosporia 170</name>
    <dbReference type="NCBI Taxonomy" id="1380566"/>
    <lineage>
        <taxon>Eukaryota</taxon>
        <taxon>Fungi</taxon>
        <taxon>Dikarya</taxon>
        <taxon>Ascomycota</taxon>
        <taxon>Pezizomycotina</taxon>
        <taxon>Sordariomycetes</taxon>
        <taxon>Hypocreomycetidae</taxon>
        <taxon>Hypocreales</taxon>
        <taxon>Clavicipitaceae</taxon>
        <taxon>Pochonia</taxon>
    </lineage>
</organism>
<dbReference type="RefSeq" id="XP_018139633.1">
    <property type="nucleotide sequence ID" value="XM_018286231.1"/>
</dbReference>
<accession>A0A179FA06</accession>
<gene>
    <name evidence="1" type="ORF">VFPPC_07361</name>
</gene>
<proteinExistence type="predicted"/>
<evidence type="ECO:0000313" key="2">
    <source>
        <dbReference type="Proteomes" id="UP000078397"/>
    </source>
</evidence>